<organism evidence="3 4">
    <name type="scientific">Nepenthes gracilis</name>
    <name type="common">Slender pitcher plant</name>
    <dbReference type="NCBI Taxonomy" id="150966"/>
    <lineage>
        <taxon>Eukaryota</taxon>
        <taxon>Viridiplantae</taxon>
        <taxon>Streptophyta</taxon>
        <taxon>Embryophyta</taxon>
        <taxon>Tracheophyta</taxon>
        <taxon>Spermatophyta</taxon>
        <taxon>Magnoliopsida</taxon>
        <taxon>eudicotyledons</taxon>
        <taxon>Gunneridae</taxon>
        <taxon>Pentapetalae</taxon>
        <taxon>Caryophyllales</taxon>
        <taxon>Nepenthaceae</taxon>
        <taxon>Nepenthes</taxon>
    </lineage>
</organism>
<feature type="transmembrane region" description="Helical" evidence="2">
    <location>
        <begin position="55"/>
        <end position="82"/>
    </location>
</feature>
<dbReference type="EMBL" id="BSYO01000002">
    <property type="protein sequence ID" value="GMH00835.1"/>
    <property type="molecule type" value="Genomic_DNA"/>
</dbReference>
<proteinExistence type="predicted"/>
<reference evidence="3" key="1">
    <citation type="submission" date="2023-05" db="EMBL/GenBank/DDBJ databases">
        <title>Nepenthes gracilis genome sequencing.</title>
        <authorList>
            <person name="Fukushima K."/>
        </authorList>
    </citation>
    <scope>NUCLEOTIDE SEQUENCE</scope>
    <source>
        <strain evidence="3">SING2019-196</strain>
    </source>
</reference>
<dbReference type="PANTHER" id="PTHR35697:SF1">
    <property type="entry name" value="PROTEIN TRACHEARY ELEMENT DIFFERENTIATION-RELATED 7"/>
    <property type="match status" value="1"/>
</dbReference>
<sequence length="262" mass="28254">MAASPRNDAHDFPQFPIAPPPPTQPRVLPPPPQQPHPIAPPPPHVMPPPPSPSNATIVVIVVFSFGGLFLLGAFLLALYCLVNEKRKKKKEVEETEDIDVDEHMKVRGLIMPGPHGPRTVVLSVEDDVNVHERFRKNEIEGLHAVLPEGGGGASASGSAVESQTLSDVLHLLSMFCSGSMYSAAVMHGFGGAGMRSLLEAVAGWDSGYILRYLLDATEHVCFCKTALGRRMSSVRITSSWSMLLACRSSSAVYVSDFGTVEF</sequence>
<keyword evidence="2" id="KW-1133">Transmembrane helix</keyword>
<feature type="region of interest" description="Disordered" evidence="1">
    <location>
        <begin position="1"/>
        <end position="48"/>
    </location>
</feature>
<keyword evidence="2" id="KW-0812">Transmembrane</keyword>
<keyword evidence="2" id="KW-0472">Membrane</keyword>
<dbReference type="AlphaFoldDB" id="A0AAD3P878"/>
<dbReference type="GO" id="GO:0009834">
    <property type="term" value="P:plant-type secondary cell wall biogenesis"/>
    <property type="evidence" value="ECO:0007669"/>
    <property type="project" value="InterPro"/>
</dbReference>
<evidence type="ECO:0000256" key="1">
    <source>
        <dbReference type="SAM" id="MobiDB-lite"/>
    </source>
</evidence>
<evidence type="ECO:0000313" key="4">
    <source>
        <dbReference type="Proteomes" id="UP001279734"/>
    </source>
</evidence>
<feature type="compositionally biased region" description="Pro residues" evidence="1">
    <location>
        <begin position="16"/>
        <end position="48"/>
    </location>
</feature>
<accession>A0AAD3P878</accession>
<evidence type="ECO:0000313" key="3">
    <source>
        <dbReference type="EMBL" id="GMH00835.1"/>
    </source>
</evidence>
<gene>
    <name evidence="3" type="ORF">Nepgr_002674</name>
</gene>
<protein>
    <submittedName>
        <fullName evidence="3">Uncharacterized protein</fullName>
    </submittedName>
</protein>
<evidence type="ECO:0000256" key="2">
    <source>
        <dbReference type="SAM" id="Phobius"/>
    </source>
</evidence>
<dbReference type="InterPro" id="IPR044950">
    <property type="entry name" value="TED6/7"/>
</dbReference>
<dbReference type="Proteomes" id="UP001279734">
    <property type="component" value="Unassembled WGS sequence"/>
</dbReference>
<name>A0AAD3P878_NEPGR</name>
<keyword evidence="4" id="KW-1185">Reference proteome</keyword>
<comment type="caution">
    <text evidence="3">The sequence shown here is derived from an EMBL/GenBank/DDBJ whole genome shotgun (WGS) entry which is preliminary data.</text>
</comment>
<dbReference type="PANTHER" id="PTHR35697">
    <property type="entry name" value="OS08G0108300 PROTEIN"/>
    <property type="match status" value="1"/>
</dbReference>